<dbReference type="InterPro" id="IPR017675">
    <property type="entry name" value="CfbD"/>
</dbReference>
<protein>
    <recommendedName>
        <fullName evidence="2">Nitrogenase/oxidoreductase component 1 domain-containing protein</fullName>
    </recommendedName>
</protein>
<accession>A0AA96UZV7</accession>
<dbReference type="Gene3D" id="3.40.50.1980">
    <property type="entry name" value="Nitrogenase molybdenum iron protein domain"/>
    <property type="match status" value="1"/>
</dbReference>
<evidence type="ECO:0000256" key="1">
    <source>
        <dbReference type="SAM" id="MobiDB-lite"/>
    </source>
</evidence>
<dbReference type="Proteomes" id="UP001302978">
    <property type="component" value="Chromosome"/>
</dbReference>
<feature type="domain" description="Nitrogenase/oxidoreductase component 1" evidence="2">
    <location>
        <begin position="42"/>
        <end position="134"/>
    </location>
</feature>
<dbReference type="PANTHER" id="PTHR42846:SF1">
    <property type="entry name" value="NI-SIROHYDROCHLORIN A,C-DIAMIDE REDUCTIVE CYCLASE COMPLEX, COMPONENT CFBD"/>
    <property type="match status" value="1"/>
</dbReference>
<dbReference type="AlphaFoldDB" id="A0AA96UZV7"/>
<organism evidence="3 4">
    <name type="scientific">Methanimicrococcus hongohii</name>
    <dbReference type="NCBI Taxonomy" id="3028295"/>
    <lineage>
        <taxon>Archaea</taxon>
        <taxon>Methanobacteriati</taxon>
        <taxon>Methanobacteriota</taxon>
        <taxon>Stenosarchaea group</taxon>
        <taxon>Methanomicrobia</taxon>
        <taxon>Methanosarcinales</taxon>
        <taxon>Methanosarcinaceae</taxon>
        <taxon>Methanimicrococcus</taxon>
    </lineage>
</organism>
<feature type="compositionally biased region" description="Low complexity" evidence="1">
    <location>
        <begin position="404"/>
        <end position="417"/>
    </location>
</feature>
<dbReference type="NCBIfam" id="TIGR03282">
    <property type="entry name" value="methan_mark_13"/>
    <property type="match status" value="1"/>
</dbReference>
<dbReference type="InterPro" id="IPR000510">
    <property type="entry name" value="Nase/OxRdtase_comp1"/>
</dbReference>
<evidence type="ECO:0000313" key="3">
    <source>
        <dbReference type="EMBL" id="WNY23395.1"/>
    </source>
</evidence>
<feature type="region of interest" description="Disordered" evidence="1">
    <location>
        <begin position="404"/>
        <end position="423"/>
    </location>
</feature>
<dbReference type="SUPFAM" id="SSF53807">
    <property type="entry name" value="Helical backbone' metal receptor"/>
    <property type="match status" value="1"/>
</dbReference>
<dbReference type="PANTHER" id="PTHR42846">
    <property type="entry name" value="NI-SIROHYDROCHLORIN A,C-DIAMIDE REDUCTIVE CYCLASE COMPLEX, COMPONENT CFBD"/>
    <property type="match status" value="1"/>
</dbReference>
<gene>
    <name evidence="3" type="ORF">MmiHf6_07020</name>
</gene>
<dbReference type="InterPro" id="IPR052673">
    <property type="entry name" value="Ni-siroh_cyclase_CfbD"/>
</dbReference>
<dbReference type="KEGG" id="mehf:MmiHf6_07020"/>
<proteinExistence type="predicted"/>
<sequence>MDLIIYLIIKGRKMTEEKLIVHPRPSSIVASLYTLRDLNVDVAILHGPPGCSFKHARLLEEDRLRVLTSAMDENDFVFGGRDKLEKTIEKAIELFDPKTIALVGTCTSMIIGEELADSTMNMPDGIEFICVETHAGYANNTDGVISVLEPAMECGMITDEELERQRRLLTEATNVEIRHGAASKGYLEPSRGDIKYKAAERLIELIRSGKKIAGILNAKKETAYMFADEIIALYETARLFGMEKNITIFSNTDLNLGLPRVKEHAANVMKAFDEQSIPVHEIIGGLDEYAVTGNIVKDLILNKYGGFDAAVIAGVPHALPMDAFPDAELFSITNGPRQVAPLKDMGHKHVMVEIDLHPQTLGVTKIVPAEFGDTLRAVAADIAAADIAAAGSAAGSAAATDMAADTADSAAANRTAAETGDKK</sequence>
<dbReference type="GO" id="GO:0016491">
    <property type="term" value="F:oxidoreductase activity"/>
    <property type="evidence" value="ECO:0007669"/>
    <property type="project" value="InterPro"/>
</dbReference>
<name>A0AA96UZV7_9EURY</name>
<dbReference type="Pfam" id="PF00148">
    <property type="entry name" value="Oxidored_nitro"/>
    <property type="match status" value="1"/>
</dbReference>
<reference evidence="3 4" key="1">
    <citation type="submission" date="2023-07" db="EMBL/GenBank/DDBJ databases">
        <title>Closed genoem sequence of Methanomicrococcus sp. Hf6.</title>
        <authorList>
            <person name="Poehlein A."/>
            <person name="Protasov E."/>
            <person name="Platt K."/>
            <person name="Reeh H."/>
            <person name="Daniel R."/>
            <person name="Brune A."/>
        </authorList>
    </citation>
    <scope>NUCLEOTIDE SEQUENCE [LARGE SCALE GENOMIC DNA]</scope>
    <source>
        <strain evidence="3 4">Hf6</strain>
    </source>
</reference>
<evidence type="ECO:0000313" key="4">
    <source>
        <dbReference type="Proteomes" id="UP001302978"/>
    </source>
</evidence>
<dbReference type="EMBL" id="CP131059">
    <property type="protein sequence ID" value="WNY23395.1"/>
    <property type="molecule type" value="Genomic_DNA"/>
</dbReference>
<evidence type="ECO:0000259" key="2">
    <source>
        <dbReference type="Pfam" id="PF00148"/>
    </source>
</evidence>
<keyword evidence="4" id="KW-1185">Reference proteome</keyword>